<dbReference type="SUPFAM" id="SSF52317">
    <property type="entry name" value="Class I glutamine amidotransferase-like"/>
    <property type="match status" value="1"/>
</dbReference>
<dbReference type="InterPro" id="IPR019197">
    <property type="entry name" value="Biotin-prot_ligase_N"/>
</dbReference>
<sequence>MKLSKNQKIILALTLVFALTAPTVSLITPYVRGQGDLTYIIPLEDYLRNDDIAAIRLVNTLLEENVTVHWAMEPFTVGGVVYPAGTFYIETPFTTRNNISSDVFMEWFMWVAKTNRVLRVDVTAEKITVNSTTLIPPRIAIFYDKTTYDNAVNHYERFLSLGFKVKLVTADSMVGVWWNDTAYPLYDANVFIMPGGALHLWSFGWGSEATWAIQNISEWVYHGGGYVSVCAGSSEALNSTKTGYTTLDIVDADYHREWFDDTLSPAGYGANEWKALIGPILISVEAPEHPVMFGYGENAVRPGYGPLVPLYYYGGPAYTDIGVNVTVLAKYSAPLSQNLDAAGRTNSIWGEPAIIAAQRGNGRIVAFGPHPEWPGPGARLHAQAVFWAAQKRVDRSFLDPASTMYNPVEITYSRVNNILSTVDAVMPYLESFTRTATAMVNLRGGDHYNPVGMWFDEVVMYYGLKLTEHLTTLKRDAVKFQYEYYKLSLLRGSVSANTQAVIDYALALIDSFFNYSEVFPVDNHYIGDSDWTGNVFAPYIGDAANFTDLLGLFVFIENETRELLYPSAFNYTRDYYRVYNEILSLNRTTPSLTPDNATLIRWGFDPSVYAGSNITTLLVDFYANITAVWPAGPLYKMYYMFYHTLDICQFKIDQFLLNMITIGDRIRDVTSYLDHAVAMEVGAWAYAVAEWQAAIYQPAGALT</sequence>
<evidence type="ECO:0000259" key="1">
    <source>
        <dbReference type="Pfam" id="PF09825"/>
    </source>
</evidence>
<dbReference type="Proteomes" id="UP000186851">
    <property type="component" value="Chromosome"/>
</dbReference>
<evidence type="ECO:0000313" key="2">
    <source>
        <dbReference type="EMBL" id="WEU40145.1"/>
    </source>
</evidence>
<evidence type="ECO:0000313" key="3">
    <source>
        <dbReference type="Proteomes" id="UP000186851"/>
    </source>
</evidence>
<dbReference type="KEGG" id="oyw:OdinLCB4_006650"/>
<organism evidence="2 3">
    <name type="scientific">Odinarchaeota yellowstonii (strain LCB_4)</name>
    <dbReference type="NCBI Taxonomy" id="1841599"/>
    <lineage>
        <taxon>Archaea</taxon>
        <taxon>Promethearchaeati</taxon>
        <taxon>Candidatus Odinarchaeota</taxon>
        <taxon>Candidatus Odinarchaeia</taxon>
        <taxon>Candidatus Odinarchaeales</taxon>
        <taxon>Candidatus Odinarchaeaceae</taxon>
        <taxon>Candidatus Odinarchaeum</taxon>
    </lineage>
</organism>
<proteinExistence type="predicted"/>
<reference evidence="2" key="2">
    <citation type="journal article" date="2022" name="Nat. Microbiol.">
        <title>A closed Candidatus Odinarchaeum chromosome exposes Asgard archaeal viruses.</title>
        <authorList>
            <person name="Tamarit D."/>
            <person name="Caceres E.F."/>
            <person name="Krupovic M."/>
            <person name="Nijland R."/>
            <person name="Eme L."/>
            <person name="Robinson N.P."/>
            <person name="Ettema T.J.G."/>
        </authorList>
    </citation>
    <scope>NUCLEOTIDE SEQUENCE</scope>
    <source>
        <strain evidence="2">LCB_4</strain>
    </source>
</reference>
<gene>
    <name evidence="2" type="ORF">OdinLCB4_006650</name>
</gene>
<reference evidence="2" key="1">
    <citation type="journal article" date="2017" name="Nature">
        <title>Asgard archaea illuminate the origin of eukaryotic cellular complexity.</title>
        <authorList>
            <person name="Zaremba-Niedzwiedzka K."/>
            <person name="Caceres E.F."/>
            <person name="Saw J.H."/>
            <person name="Backstrom D."/>
            <person name="Juzokaite L."/>
            <person name="Vancaester E."/>
            <person name="Seitz K.W."/>
            <person name="Anantharaman K."/>
            <person name="Starnawski P."/>
            <person name="Kjeldsen K.U."/>
            <person name="Scott M.B."/>
            <person name="Nunoura T."/>
            <person name="Banfield J.F."/>
            <person name="Schramm A."/>
            <person name="Baker B.J."/>
            <person name="Spang A."/>
            <person name="Ettema T.J.G."/>
        </authorList>
    </citation>
    <scope>NUCLEOTIDE SEQUENCE</scope>
    <source>
        <strain evidence="2">LCB_4</strain>
    </source>
</reference>
<protein>
    <submittedName>
        <fullName evidence="2">BPL-N domain-containing protein</fullName>
    </submittedName>
</protein>
<dbReference type="InterPro" id="IPR029062">
    <property type="entry name" value="Class_I_gatase-like"/>
</dbReference>
<dbReference type="AlphaFoldDB" id="A0AAF0D1X4"/>
<feature type="domain" description="Biotin-protein ligase N-terminal" evidence="1">
    <location>
        <begin position="149"/>
        <end position="375"/>
    </location>
</feature>
<name>A0AAF0D1X4_ODILC</name>
<dbReference type="EMBL" id="CP091871">
    <property type="protein sequence ID" value="WEU40145.1"/>
    <property type="molecule type" value="Genomic_DNA"/>
</dbReference>
<dbReference type="Gene3D" id="3.40.50.880">
    <property type="match status" value="1"/>
</dbReference>
<dbReference type="Pfam" id="PF09825">
    <property type="entry name" value="BPL_N"/>
    <property type="match status" value="1"/>
</dbReference>
<accession>A0AAF0D1X4</accession>